<comment type="caution">
    <text evidence="2">The sequence shown here is derived from an EMBL/GenBank/DDBJ whole genome shotgun (WGS) entry which is preliminary data.</text>
</comment>
<feature type="transmembrane region" description="Helical" evidence="1">
    <location>
        <begin position="55"/>
        <end position="75"/>
    </location>
</feature>
<evidence type="ECO:0000313" key="2">
    <source>
        <dbReference type="EMBL" id="MUG69189.1"/>
    </source>
</evidence>
<keyword evidence="1" id="KW-1133">Transmembrane helix</keyword>
<keyword evidence="1" id="KW-0472">Membrane</keyword>
<gene>
    <name evidence="2" type="ORF">GNP93_00720</name>
</gene>
<evidence type="ECO:0000313" key="3">
    <source>
        <dbReference type="Proteomes" id="UP000450917"/>
    </source>
</evidence>
<sequence length="156" mass="16922">MYIVATFRYSMELELAISDLHGTGIGADSIAAVPLDRQMPGRAHFMDTMHRSDGVSLLDGPAVLGTVLAVLGASLGFSWTWGPIICGLLGLALGALLGMGIDYWVNRKKRNREASSSQNEGQVVLIVQCSEEQSELVKQMLRYRMAMAVGQWGSYA</sequence>
<name>A0A7X3CRP4_9BACL</name>
<keyword evidence="1" id="KW-0812">Transmembrane</keyword>
<reference evidence="2 3" key="1">
    <citation type="submission" date="2019-11" db="EMBL/GenBank/DDBJ databases">
        <title>Draft genome sequences of five Paenibacillus species of dairy origin.</title>
        <authorList>
            <person name="Olajide A.M."/>
            <person name="Chen S."/>
            <person name="Lapointe G."/>
        </authorList>
    </citation>
    <scope>NUCLEOTIDE SEQUENCE [LARGE SCALE GENOMIC DNA]</scope>
    <source>
        <strain evidence="2 3">2CS3</strain>
    </source>
</reference>
<organism evidence="2 3">
    <name type="scientific">Paenibacillus validus</name>
    <dbReference type="NCBI Taxonomy" id="44253"/>
    <lineage>
        <taxon>Bacteria</taxon>
        <taxon>Bacillati</taxon>
        <taxon>Bacillota</taxon>
        <taxon>Bacilli</taxon>
        <taxon>Bacillales</taxon>
        <taxon>Paenibacillaceae</taxon>
        <taxon>Paenibacillus</taxon>
    </lineage>
</organism>
<dbReference type="EMBL" id="WNZX01000001">
    <property type="protein sequence ID" value="MUG69189.1"/>
    <property type="molecule type" value="Genomic_DNA"/>
</dbReference>
<proteinExistence type="predicted"/>
<dbReference type="RefSeq" id="WP_127607099.1">
    <property type="nucleotide sequence ID" value="NZ_JARTHJ010000254.1"/>
</dbReference>
<dbReference type="Proteomes" id="UP000450917">
    <property type="component" value="Unassembled WGS sequence"/>
</dbReference>
<protein>
    <submittedName>
        <fullName evidence="2">Uncharacterized protein</fullName>
    </submittedName>
</protein>
<accession>A0A7X3CRP4</accession>
<dbReference type="AlphaFoldDB" id="A0A7X3CRP4"/>
<keyword evidence="3" id="KW-1185">Reference proteome</keyword>
<feature type="transmembrane region" description="Helical" evidence="1">
    <location>
        <begin position="81"/>
        <end position="105"/>
    </location>
</feature>
<evidence type="ECO:0000256" key="1">
    <source>
        <dbReference type="SAM" id="Phobius"/>
    </source>
</evidence>